<accession>A0A640WGE6</accession>
<reference evidence="2 3" key="1">
    <citation type="submission" date="2019-08" db="EMBL/GenBank/DDBJ databases">
        <title>Bioinformatics analysis of the strain L3 and L5.</title>
        <authorList>
            <person name="Li X."/>
        </authorList>
    </citation>
    <scope>NUCLEOTIDE SEQUENCE [LARGE SCALE GENOMIC DNA]</scope>
    <source>
        <strain evidence="2 3">L3</strain>
    </source>
</reference>
<organism evidence="2 3">
    <name type="scientific">Salinicola corii</name>
    <dbReference type="NCBI Taxonomy" id="2606937"/>
    <lineage>
        <taxon>Bacteria</taxon>
        <taxon>Pseudomonadati</taxon>
        <taxon>Pseudomonadota</taxon>
        <taxon>Gammaproteobacteria</taxon>
        <taxon>Oceanospirillales</taxon>
        <taxon>Halomonadaceae</taxon>
        <taxon>Salinicola</taxon>
    </lineage>
</organism>
<dbReference type="EMBL" id="VTPX01000003">
    <property type="protein sequence ID" value="KAA0019323.1"/>
    <property type="molecule type" value="Genomic_DNA"/>
</dbReference>
<gene>
    <name evidence="2" type="ORF">F0A16_08335</name>
</gene>
<feature type="transmembrane region" description="Helical" evidence="1">
    <location>
        <begin position="52"/>
        <end position="72"/>
    </location>
</feature>
<evidence type="ECO:0000313" key="3">
    <source>
        <dbReference type="Proteomes" id="UP000466024"/>
    </source>
</evidence>
<protein>
    <recommendedName>
        <fullName evidence="4">Transmembrane protein</fullName>
    </recommendedName>
</protein>
<comment type="caution">
    <text evidence="2">The sequence shown here is derived from an EMBL/GenBank/DDBJ whole genome shotgun (WGS) entry which is preliminary data.</text>
</comment>
<name>A0A640WGE6_9GAMM</name>
<keyword evidence="3" id="KW-1185">Reference proteome</keyword>
<feature type="transmembrane region" description="Helical" evidence="1">
    <location>
        <begin position="29"/>
        <end position="46"/>
    </location>
</feature>
<evidence type="ECO:0000256" key="1">
    <source>
        <dbReference type="SAM" id="Phobius"/>
    </source>
</evidence>
<sequence length="137" mass="14901">MADIAGVEGVTAQGPAAPRALTATRWSTLLGLWVVMLVSLPRYWFLHDTTRLLLLAILAAAITVALIGLWYLMAAAERHRCRGAVGHLIVCLAVGGLLIAAWHWTSAAAEHWAVVVSQGAALGLLIHVVLRIWRRRR</sequence>
<feature type="transmembrane region" description="Helical" evidence="1">
    <location>
        <begin position="84"/>
        <end position="105"/>
    </location>
</feature>
<dbReference type="AlphaFoldDB" id="A0A640WGE6"/>
<keyword evidence="1" id="KW-1133">Transmembrane helix</keyword>
<keyword evidence="1" id="KW-0812">Transmembrane</keyword>
<proteinExistence type="predicted"/>
<feature type="transmembrane region" description="Helical" evidence="1">
    <location>
        <begin position="111"/>
        <end position="133"/>
    </location>
</feature>
<evidence type="ECO:0000313" key="2">
    <source>
        <dbReference type="EMBL" id="KAA0019323.1"/>
    </source>
</evidence>
<keyword evidence="1" id="KW-0472">Membrane</keyword>
<dbReference type="Proteomes" id="UP000466024">
    <property type="component" value="Unassembled WGS sequence"/>
</dbReference>
<evidence type="ECO:0008006" key="4">
    <source>
        <dbReference type="Google" id="ProtNLM"/>
    </source>
</evidence>